<dbReference type="Pfam" id="PF00533">
    <property type="entry name" value="BRCT"/>
    <property type="match status" value="1"/>
</dbReference>
<evidence type="ECO:0000256" key="11">
    <source>
        <dbReference type="ARBA" id="ARBA00034005"/>
    </source>
</evidence>
<feature type="binding site" evidence="12">
    <location>
        <position position="417"/>
    </location>
    <ligand>
        <name>Zn(2+)</name>
        <dbReference type="ChEBI" id="CHEBI:29105"/>
    </ligand>
</feature>
<evidence type="ECO:0000256" key="12">
    <source>
        <dbReference type="HAMAP-Rule" id="MF_01588"/>
    </source>
</evidence>
<dbReference type="PANTHER" id="PTHR23389:SF9">
    <property type="entry name" value="DNA LIGASE"/>
    <property type="match status" value="1"/>
</dbReference>
<dbReference type="SUPFAM" id="SSF52113">
    <property type="entry name" value="BRCT domain"/>
    <property type="match status" value="1"/>
</dbReference>
<dbReference type="InterPro" id="IPR001679">
    <property type="entry name" value="DNA_ligase"/>
</dbReference>
<dbReference type="SUPFAM" id="SSF50249">
    <property type="entry name" value="Nucleic acid-binding proteins"/>
    <property type="match status" value="1"/>
</dbReference>
<dbReference type="GO" id="GO:0046872">
    <property type="term" value="F:metal ion binding"/>
    <property type="evidence" value="ECO:0007669"/>
    <property type="project" value="UniProtKB-KW"/>
</dbReference>
<dbReference type="SMART" id="SM00278">
    <property type="entry name" value="HhH1"/>
    <property type="match status" value="4"/>
</dbReference>
<keyword evidence="10 12" id="KW-0464">Manganese</keyword>
<keyword evidence="5 12" id="KW-0227">DNA damage</keyword>
<feature type="binding site" evidence="12">
    <location>
        <position position="123"/>
    </location>
    <ligand>
        <name>NAD(+)</name>
        <dbReference type="ChEBI" id="CHEBI:57540"/>
    </ligand>
</feature>
<dbReference type="GO" id="GO:0003911">
    <property type="term" value="F:DNA ligase (NAD+) activity"/>
    <property type="evidence" value="ECO:0007669"/>
    <property type="project" value="UniProtKB-UniRule"/>
</dbReference>
<feature type="binding site" evidence="12">
    <location>
        <position position="436"/>
    </location>
    <ligand>
        <name>Zn(2+)</name>
        <dbReference type="ChEBI" id="CHEBI:29105"/>
    </ligand>
</feature>
<gene>
    <name evidence="12 15" type="primary">ligA</name>
    <name evidence="15" type="ORF">IAC59_01580</name>
</gene>
<dbReference type="Gene3D" id="1.10.287.610">
    <property type="entry name" value="Helix hairpin bin"/>
    <property type="match status" value="1"/>
</dbReference>
<dbReference type="GO" id="GO:0005829">
    <property type="term" value="C:cytosol"/>
    <property type="evidence" value="ECO:0007669"/>
    <property type="project" value="TreeGrafter"/>
</dbReference>
<dbReference type="HAMAP" id="MF_01588">
    <property type="entry name" value="DNA_ligase_A"/>
    <property type="match status" value="1"/>
</dbReference>
<dbReference type="SMART" id="SM00292">
    <property type="entry name" value="BRCT"/>
    <property type="match status" value="1"/>
</dbReference>
<dbReference type="GO" id="GO:0006281">
    <property type="term" value="P:DNA repair"/>
    <property type="evidence" value="ECO:0007669"/>
    <property type="project" value="UniProtKB-KW"/>
</dbReference>
<dbReference type="InterPro" id="IPR013839">
    <property type="entry name" value="DNAligase_adenylation"/>
</dbReference>
<feature type="active site" description="N6-AMP-lysine intermediate" evidence="12">
    <location>
        <position position="125"/>
    </location>
</feature>
<keyword evidence="8 12" id="KW-0520">NAD</keyword>
<keyword evidence="4 12" id="KW-0479">Metal-binding</keyword>
<evidence type="ECO:0000256" key="10">
    <source>
        <dbReference type="ARBA" id="ARBA00023211"/>
    </source>
</evidence>
<dbReference type="SUPFAM" id="SSF56091">
    <property type="entry name" value="DNA ligase/mRNA capping enzyme, catalytic domain"/>
    <property type="match status" value="1"/>
</dbReference>
<dbReference type="InterPro" id="IPR003583">
    <property type="entry name" value="Hlx-hairpin-Hlx_DNA-bd_motif"/>
</dbReference>
<dbReference type="Gene3D" id="1.10.150.20">
    <property type="entry name" value="5' to 3' exonuclease, C-terminal subdomain"/>
    <property type="match status" value="2"/>
</dbReference>
<evidence type="ECO:0000259" key="14">
    <source>
        <dbReference type="PROSITE" id="PS50172"/>
    </source>
</evidence>
<dbReference type="PROSITE" id="PS01056">
    <property type="entry name" value="DNA_LIGASE_N2"/>
    <property type="match status" value="1"/>
</dbReference>
<keyword evidence="7 12" id="KW-0460">Magnesium</keyword>
<keyword evidence="2 12" id="KW-0436">Ligase</keyword>
<evidence type="ECO:0000256" key="13">
    <source>
        <dbReference type="SAM" id="MobiDB-lite"/>
    </source>
</evidence>
<dbReference type="InterPro" id="IPR012340">
    <property type="entry name" value="NA-bd_OB-fold"/>
</dbReference>
<dbReference type="Gene3D" id="2.40.50.140">
    <property type="entry name" value="Nucleic acid-binding proteins"/>
    <property type="match status" value="1"/>
</dbReference>
<dbReference type="NCBIfam" id="TIGR00575">
    <property type="entry name" value="dnlj"/>
    <property type="match status" value="1"/>
</dbReference>
<feature type="binding site" evidence="12">
    <location>
        <position position="320"/>
    </location>
    <ligand>
        <name>NAD(+)</name>
        <dbReference type="ChEBI" id="CHEBI:57540"/>
    </ligand>
</feature>
<dbReference type="PIRSF" id="PIRSF001604">
    <property type="entry name" value="LigA"/>
    <property type="match status" value="1"/>
</dbReference>
<dbReference type="InterPro" id="IPR036420">
    <property type="entry name" value="BRCT_dom_sf"/>
</dbReference>
<dbReference type="InterPro" id="IPR013840">
    <property type="entry name" value="DNAligase_N"/>
</dbReference>
<dbReference type="GO" id="GO:0003677">
    <property type="term" value="F:DNA binding"/>
    <property type="evidence" value="ECO:0007669"/>
    <property type="project" value="InterPro"/>
</dbReference>
<feature type="binding site" evidence="12">
    <location>
        <position position="430"/>
    </location>
    <ligand>
        <name>Zn(2+)</name>
        <dbReference type="ChEBI" id="CHEBI:29105"/>
    </ligand>
</feature>
<dbReference type="Gene3D" id="3.40.50.10190">
    <property type="entry name" value="BRCT domain"/>
    <property type="match status" value="1"/>
</dbReference>
<dbReference type="SUPFAM" id="SSF47781">
    <property type="entry name" value="RuvA domain 2-like"/>
    <property type="match status" value="1"/>
</dbReference>
<evidence type="ECO:0000256" key="6">
    <source>
        <dbReference type="ARBA" id="ARBA00022833"/>
    </source>
</evidence>
<dbReference type="GO" id="GO:0006260">
    <property type="term" value="P:DNA replication"/>
    <property type="evidence" value="ECO:0007669"/>
    <property type="project" value="UniProtKB-KW"/>
</dbReference>
<dbReference type="CDD" id="cd17748">
    <property type="entry name" value="BRCT_DNA_ligase_like"/>
    <property type="match status" value="1"/>
</dbReference>
<dbReference type="AlphaFoldDB" id="A0A9D1S3E4"/>
<keyword evidence="3 12" id="KW-0235">DNA replication</keyword>
<dbReference type="Pfam" id="PF12826">
    <property type="entry name" value="HHH_2"/>
    <property type="match status" value="1"/>
</dbReference>
<dbReference type="PANTHER" id="PTHR23389">
    <property type="entry name" value="CHROMOSOME TRANSMISSION FIDELITY FACTOR 18"/>
    <property type="match status" value="1"/>
</dbReference>
<feature type="domain" description="BRCT" evidence="14">
    <location>
        <begin position="666"/>
        <end position="744"/>
    </location>
</feature>
<dbReference type="InterPro" id="IPR004150">
    <property type="entry name" value="NAD_DNA_ligase_OB"/>
</dbReference>
<accession>A0A9D1S3E4</accession>
<dbReference type="InterPro" id="IPR010994">
    <property type="entry name" value="RuvA_2-like"/>
</dbReference>
<evidence type="ECO:0000256" key="9">
    <source>
        <dbReference type="ARBA" id="ARBA00023204"/>
    </source>
</evidence>
<keyword evidence="9 12" id="KW-0234">DNA repair</keyword>
<dbReference type="CDD" id="cd00114">
    <property type="entry name" value="LIGANc"/>
    <property type="match status" value="1"/>
</dbReference>
<evidence type="ECO:0000256" key="2">
    <source>
        <dbReference type="ARBA" id="ARBA00022598"/>
    </source>
</evidence>
<dbReference type="InterPro" id="IPR033136">
    <property type="entry name" value="DNA_ligase_CS"/>
</dbReference>
<dbReference type="Pfam" id="PF01653">
    <property type="entry name" value="DNA_ligase_aden"/>
    <property type="match status" value="1"/>
</dbReference>
<name>A0A9D1S3E4_9FIRM</name>
<evidence type="ECO:0000313" key="16">
    <source>
        <dbReference type="Proteomes" id="UP000824123"/>
    </source>
</evidence>
<feature type="region of interest" description="Disordered" evidence="13">
    <location>
        <begin position="575"/>
        <end position="623"/>
    </location>
</feature>
<sequence>MSERMRQLVDQLNAANVRYYVYDNPTISDAQWDDMYDELKRLEREEGVTLPDSPTRRVGGEILAGFAPHRHLARLWSLDKVRTEQEVIDFCARLRRHQAAAARAAGEELPEGAQGELPCLAVEHKFDGLTINLTYDGGQLVTASTRGNGEVGEEILSQVMTIEDVPLTIRFKGRMEVQGEGIMRLSRLASYNRTAAEPLKNARNAAAGALRNLDPRVTRARRLSAFFYNVGYIEWPDGVAEYKDLRGMLDFLRENGFTVDDVHIRAESEREVLDAIARIDELRHKADFQTDGAVVKVCDLALRQELGNTDKFPRWAVAFKYEAEETVTRLLSVSWEVGRTGKLTPLATLEPVDIGGATVSHATLNNWGDIQRKRVALNADVFIRRSNDVIPEITGRASEERAPDEVDIVRPAVCPACGAQLTERGAHIFCPNRDGCLPQIVARMSHFASRNAMDIEGLSEATARLLYEQLGVCEPSQLYVLTADQLTALPGFGEKRAANLIDAIARSREPELDAFLFALGIPNVGRKTARDLAGLIGTAEGIFNVTVEQLMSVNDIGEVVAASVVDFVGGAQSGGDVQNAKAGSQHDAVHSGEGEVQHGAAQSGAGDSKSDAAQPDDGGLEPVAQTDETADEMADAGFIGEQAASNVRLIRELLKYVKPRAVEVPATGGAFDGLTVVLTGTLSGLTRDEAQALIVRNGGKCTGSVSKKTGLVIYGDKAGSKLDKARQLGVRTMDEAEFRRTLGI</sequence>
<feature type="binding site" evidence="12">
    <location>
        <position position="180"/>
    </location>
    <ligand>
        <name>NAD(+)</name>
        <dbReference type="ChEBI" id="CHEBI:57540"/>
    </ligand>
</feature>
<dbReference type="EMBL" id="DVNK01000011">
    <property type="protein sequence ID" value="HIU45934.1"/>
    <property type="molecule type" value="Genomic_DNA"/>
</dbReference>
<evidence type="ECO:0000256" key="1">
    <source>
        <dbReference type="ARBA" id="ARBA00004067"/>
    </source>
</evidence>
<protein>
    <recommendedName>
        <fullName evidence="12">DNA ligase</fullName>
        <ecNumber evidence="12">6.5.1.2</ecNumber>
    </recommendedName>
    <alternativeName>
        <fullName evidence="12">Polydeoxyribonucleotide synthase [NAD(+)]</fullName>
    </alternativeName>
</protein>
<dbReference type="Pfam" id="PF14520">
    <property type="entry name" value="HHH_5"/>
    <property type="match status" value="1"/>
</dbReference>
<dbReference type="Gene3D" id="3.30.470.30">
    <property type="entry name" value="DNA ligase/mRNA capping enzyme"/>
    <property type="match status" value="1"/>
</dbReference>
<evidence type="ECO:0000256" key="8">
    <source>
        <dbReference type="ARBA" id="ARBA00023027"/>
    </source>
</evidence>
<comment type="caution">
    <text evidence="12">Lacks conserved residue(s) required for the propagation of feature annotation.</text>
</comment>
<dbReference type="EC" id="6.5.1.2" evidence="12"/>
<comment type="function">
    <text evidence="1 12">DNA ligase that catalyzes the formation of phosphodiester linkages between 5'-phosphoryl and 3'-hydroxyl groups in double-stranded DNA using NAD as a coenzyme and as the energy source for the reaction. It is essential for DNA replication and repair of damaged DNA.</text>
</comment>
<dbReference type="Proteomes" id="UP000824123">
    <property type="component" value="Unassembled WGS sequence"/>
</dbReference>
<dbReference type="PROSITE" id="PS50172">
    <property type="entry name" value="BRCT"/>
    <property type="match status" value="1"/>
</dbReference>
<evidence type="ECO:0000256" key="4">
    <source>
        <dbReference type="ARBA" id="ARBA00022723"/>
    </source>
</evidence>
<dbReference type="InterPro" id="IPR001357">
    <property type="entry name" value="BRCT_dom"/>
</dbReference>
<evidence type="ECO:0000313" key="15">
    <source>
        <dbReference type="EMBL" id="HIU45934.1"/>
    </source>
</evidence>
<evidence type="ECO:0000256" key="5">
    <source>
        <dbReference type="ARBA" id="ARBA00022763"/>
    </source>
</evidence>
<feature type="binding site" evidence="12">
    <location>
        <position position="296"/>
    </location>
    <ligand>
        <name>NAD(+)</name>
        <dbReference type="ChEBI" id="CHEBI:57540"/>
    </ligand>
</feature>
<organism evidence="15 16">
    <name type="scientific">Candidatus Fimadaptatus faecigallinarum</name>
    <dbReference type="NCBI Taxonomy" id="2840814"/>
    <lineage>
        <taxon>Bacteria</taxon>
        <taxon>Bacillati</taxon>
        <taxon>Bacillota</taxon>
        <taxon>Clostridia</taxon>
        <taxon>Eubacteriales</taxon>
        <taxon>Candidatus Fimadaptatus</taxon>
    </lineage>
</organism>
<dbReference type="SMART" id="SM00532">
    <property type="entry name" value="LIGANc"/>
    <property type="match status" value="1"/>
</dbReference>
<comment type="cofactor">
    <cofactor evidence="12">
        <name>Mg(2+)</name>
        <dbReference type="ChEBI" id="CHEBI:18420"/>
    </cofactor>
    <cofactor evidence="12">
        <name>Mn(2+)</name>
        <dbReference type="ChEBI" id="CHEBI:29035"/>
    </cofactor>
</comment>
<keyword evidence="6 12" id="KW-0862">Zinc</keyword>
<reference evidence="15" key="1">
    <citation type="submission" date="2020-10" db="EMBL/GenBank/DDBJ databases">
        <authorList>
            <person name="Gilroy R."/>
        </authorList>
    </citation>
    <scope>NUCLEOTIDE SEQUENCE</scope>
    <source>
        <strain evidence="15">ChiSxjej2B14-8506</strain>
    </source>
</reference>
<evidence type="ECO:0000256" key="3">
    <source>
        <dbReference type="ARBA" id="ARBA00022705"/>
    </source>
</evidence>
<feature type="binding site" evidence="12">
    <location>
        <begin position="77"/>
        <end position="78"/>
    </location>
    <ligand>
        <name>NAD(+)</name>
        <dbReference type="ChEBI" id="CHEBI:57540"/>
    </ligand>
</feature>
<feature type="compositionally biased region" description="Basic and acidic residues" evidence="13">
    <location>
        <begin position="587"/>
        <end position="596"/>
    </location>
</feature>
<comment type="catalytic activity">
    <reaction evidence="11 12">
        <text>NAD(+) + (deoxyribonucleotide)n-3'-hydroxyl + 5'-phospho-(deoxyribonucleotide)m = (deoxyribonucleotide)n+m + AMP + beta-nicotinamide D-nucleotide.</text>
        <dbReference type="EC" id="6.5.1.2"/>
    </reaction>
</comment>
<comment type="similarity">
    <text evidence="12">Belongs to the NAD-dependent DNA ligase family. LigA subfamily.</text>
</comment>
<proteinExistence type="inferred from homology"/>
<comment type="caution">
    <text evidence="15">The sequence shown here is derived from an EMBL/GenBank/DDBJ whole genome shotgun (WGS) entry which is preliminary data.</text>
</comment>
<dbReference type="InterPro" id="IPR041663">
    <property type="entry name" value="DisA/LigA_HHH"/>
</dbReference>
<reference evidence="15" key="2">
    <citation type="journal article" date="2021" name="PeerJ">
        <title>Extensive microbial diversity within the chicken gut microbiome revealed by metagenomics and culture.</title>
        <authorList>
            <person name="Gilroy R."/>
            <person name="Ravi A."/>
            <person name="Getino M."/>
            <person name="Pursley I."/>
            <person name="Horton D.L."/>
            <person name="Alikhan N.F."/>
            <person name="Baker D."/>
            <person name="Gharbi K."/>
            <person name="Hall N."/>
            <person name="Watson M."/>
            <person name="Adriaenssens E.M."/>
            <person name="Foster-Nyarko E."/>
            <person name="Jarju S."/>
            <person name="Secka A."/>
            <person name="Antonio M."/>
            <person name="Oren A."/>
            <person name="Chaudhuri R.R."/>
            <person name="La Ragione R."/>
            <person name="Hildebrand F."/>
            <person name="Pallen M.J."/>
        </authorList>
    </citation>
    <scope>NUCLEOTIDE SEQUENCE</scope>
    <source>
        <strain evidence="15">ChiSxjej2B14-8506</strain>
    </source>
</reference>
<dbReference type="NCBIfam" id="NF005932">
    <property type="entry name" value="PRK07956.1"/>
    <property type="match status" value="1"/>
</dbReference>
<feature type="binding site" evidence="12">
    <location>
        <position position="414"/>
    </location>
    <ligand>
        <name>Zn(2+)</name>
        <dbReference type="ChEBI" id="CHEBI:29105"/>
    </ligand>
</feature>
<feature type="binding site" evidence="12">
    <location>
        <position position="146"/>
    </location>
    <ligand>
        <name>NAD(+)</name>
        <dbReference type="ChEBI" id="CHEBI:57540"/>
    </ligand>
</feature>
<dbReference type="Pfam" id="PF03120">
    <property type="entry name" value="OB_DNA_ligase"/>
    <property type="match status" value="1"/>
</dbReference>
<evidence type="ECO:0000256" key="7">
    <source>
        <dbReference type="ARBA" id="ARBA00022842"/>
    </source>
</evidence>